<keyword evidence="3" id="KW-1185">Reference proteome</keyword>
<protein>
    <submittedName>
        <fullName evidence="2">Uncharacterized protein</fullName>
    </submittedName>
</protein>
<sequence length="90" mass="9916">MRSTRLFVGKHKNRPHSTLTSSLSRLSSPPPAGRMLDDCLAENAGTQPSDVPLARRRDALARLTLAEGYIRAHNFIVAMHFKDFMAATAP</sequence>
<reference evidence="2" key="1">
    <citation type="submission" date="2021-08" db="EMBL/GenBank/DDBJ databases">
        <authorList>
            <person name="Misof B."/>
            <person name="Oliver O."/>
            <person name="Podsiadlowski L."/>
            <person name="Donath A."/>
            <person name="Peters R."/>
            <person name="Mayer C."/>
            <person name="Rust J."/>
            <person name="Gunkel S."/>
            <person name="Lesny P."/>
            <person name="Martin S."/>
            <person name="Oeyen J.P."/>
            <person name="Petersen M."/>
            <person name="Panagiotis P."/>
            <person name="Wilbrandt J."/>
            <person name="Tanja T."/>
        </authorList>
    </citation>
    <scope>NUCLEOTIDE SEQUENCE</scope>
    <source>
        <strain evidence="2">GBR_01_08_01A</strain>
        <tissue evidence="2">Thorax + abdomen</tissue>
    </source>
</reference>
<dbReference type="AlphaFoldDB" id="A0AAD9RSP8"/>
<evidence type="ECO:0000313" key="2">
    <source>
        <dbReference type="EMBL" id="KAK2585134.1"/>
    </source>
</evidence>
<dbReference type="EMBL" id="JAIFRP010000022">
    <property type="protein sequence ID" value="KAK2585134.1"/>
    <property type="molecule type" value="Genomic_DNA"/>
</dbReference>
<reference evidence="2" key="2">
    <citation type="journal article" date="2023" name="Commun. Biol.">
        <title>Intrasexual cuticular hydrocarbon dimorphism in a wasp sheds light on hydrocarbon biosynthesis genes in Hymenoptera.</title>
        <authorList>
            <person name="Moris V.C."/>
            <person name="Podsiadlowski L."/>
            <person name="Martin S."/>
            <person name="Oeyen J.P."/>
            <person name="Donath A."/>
            <person name="Petersen M."/>
            <person name="Wilbrandt J."/>
            <person name="Misof B."/>
            <person name="Liedtke D."/>
            <person name="Thamm M."/>
            <person name="Scheiner R."/>
            <person name="Schmitt T."/>
            <person name="Niehuis O."/>
        </authorList>
    </citation>
    <scope>NUCLEOTIDE SEQUENCE</scope>
    <source>
        <strain evidence="2">GBR_01_08_01A</strain>
    </source>
</reference>
<feature type="compositionally biased region" description="Low complexity" evidence="1">
    <location>
        <begin position="17"/>
        <end position="27"/>
    </location>
</feature>
<comment type="caution">
    <text evidence="2">The sequence shown here is derived from an EMBL/GenBank/DDBJ whole genome shotgun (WGS) entry which is preliminary data.</text>
</comment>
<gene>
    <name evidence="2" type="ORF">KPH14_008641</name>
</gene>
<dbReference type="Proteomes" id="UP001258017">
    <property type="component" value="Unassembled WGS sequence"/>
</dbReference>
<accession>A0AAD9RSP8</accession>
<evidence type="ECO:0000313" key="3">
    <source>
        <dbReference type="Proteomes" id="UP001258017"/>
    </source>
</evidence>
<proteinExistence type="predicted"/>
<organism evidence="2 3">
    <name type="scientific">Odynerus spinipes</name>
    <dbReference type="NCBI Taxonomy" id="1348599"/>
    <lineage>
        <taxon>Eukaryota</taxon>
        <taxon>Metazoa</taxon>
        <taxon>Ecdysozoa</taxon>
        <taxon>Arthropoda</taxon>
        <taxon>Hexapoda</taxon>
        <taxon>Insecta</taxon>
        <taxon>Pterygota</taxon>
        <taxon>Neoptera</taxon>
        <taxon>Endopterygota</taxon>
        <taxon>Hymenoptera</taxon>
        <taxon>Apocrita</taxon>
        <taxon>Aculeata</taxon>
        <taxon>Vespoidea</taxon>
        <taxon>Vespidae</taxon>
        <taxon>Eumeninae</taxon>
        <taxon>Odynerus</taxon>
    </lineage>
</organism>
<evidence type="ECO:0000256" key="1">
    <source>
        <dbReference type="SAM" id="MobiDB-lite"/>
    </source>
</evidence>
<feature type="region of interest" description="Disordered" evidence="1">
    <location>
        <begin position="1"/>
        <end position="32"/>
    </location>
</feature>
<name>A0AAD9RSP8_9HYME</name>